<protein>
    <submittedName>
        <fullName evidence="1">Uncharacterized protein</fullName>
    </submittedName>
</protein>
<organism evidence="1 2">
    <name type="scientific">Geomonas terrae</name>
    <dbReference type="NCBI Taxonomy" id="2562681"/>
    <lineage>
        <taxon>Bacteria</taxon>
        <taxon>Pseudomonadati</taxon>
        <taxon>Thermodesulfobacteriota</taxon>
        <taxon>Desulfuromonadia</taxon>
        <taxon>Geobacterales</taxon>
        <taxon>Geobacteraceae</taxon>
        <taxon>Geomonas</taxon>
    </lineage>
</organism>
<gene>
    <name evidence="1" type="ORF">E4633_15125</name>
</gene>
<dbReference type="AlphaFoldDB" id="A0A4S1CDY1"/>
<dbReference type="RefSeq" id="WP_135871405.1">
    <property type="nucleotide sequence ID" value="NZ_SRSC01000003.1"/>
</dbReference>
<comment type="caution">
    <text evidence="1">The sequence shown here is derived from an EMBL/GenBank/DDBJ whole genome shotgun (WGS) entry which is preliminary data.</text>
</comment>
<sequence length="178" mass="20377">MDFKILNDKFLRAINQVLEMDSHLLVHDINEPCISHRLAMYLANEFPDFDVDCEYNGDVDAEKGRKYIKLLRSTAEVLGLVEDAGQAGEVVNRCIYPDIVVHKRGKNGPHNNLLVIEVKKTSNPITGDWDAEKLRRFTSGEYENHFEYMYGAFVKFTVGGDIGFELNWFSGGERWEGK</sequence>
<proteinExistence type="predicted"/>
<reference evidence="1 2" key="1">
    <citation type="submission" date="2019-04" db="EMBL/GenBank/DDBJ databases">
        <title>Geobacter oryzae sp. nov., ferric-reducing bacteria isolated from paddy soil.</title>
        <authorList>
            <person name="Xu Z."/>
            <person name="Masuda Y."/>
            <person name="Itoh H."/>
            <person name="Senoo K."/>
        </authorList>
    </citation>
    <scope>NUCLEOTIDE SEQUENCE [LARGE SCALE GENOMIC DNA]</scope>
    <source>
        <strain evidence="1 2">Red111</strain>
    </source>
</reference>
<keyword evidence="2" id="KW-1185">Reference proteome</keyword>
<name>A0A4S1CDY1_9BACT</name>
<dbReference type="EMBL" id="SRSC01000003">
    <property type="protein sequence ID" value="TGU71637.1"/>
    <property type="molecule type" value="Genomic_DNA"/>
</dbReference>
<dbReference type="Proteomes" id="UP000306416">
    <property type="component" value="Unassembled WGS sequence"/>
</dbReference>
<evidence type="ECO:0000313" key="1">
    <source>
        <dbReference type="EMBL" id="TGU71637.1"/>
    </source>
</evidence>
<evidence type="ECO:0000313" key="2">
    <source>
        <dbReference type="Proteomes" id="UP000306416"/>
    </source>
</evidence>
<accession>A0A4S1CDY1</accession>